<dbReference type="InterPro" id="IPR014001">
    <property type="entry name" value="Helicase_ATP-bd"/>
</dbReference>
<sequence length="748" mass="82958">MEMAEAHTSAVAEKLNSAPKNAESLPGALPRKMTSRDELLVWMKRKEIDAAIKENPTVLLIAGTGTGKTRAGTQIALEAIGPNGRMAVTENLRKATEESPVTIVADRNGEYPEEKVGDVIGFQNKYNRNPSDPKDMNKLKMLFCPIQSLLNKAEKDHLLSKYDLVFVDEVHKESKSNEILLATLRDIQEKRAHTDHPLKIILTSATMDADKLGDYFKGAVKVEIPGINFDVDVKYHDKEVPINELPKAAAEKVKWTIDKGDEGNILVFFSGIHQIEEAQKTLIEMKLGDDIEIRPFYGSMSKEEQNEITKKIAEGGKRIVFLATNAAQESLTWPIKIVVDTCTHKHQKLDPITGRNYLDEEKAPLDHLTQRKGRVGRNDPKEGQLDKYYPLTTQFDWEGRLQHEKAEIQRTDLSSEVLTLLASGYDPRPDSTKPNAFKYLNKPDQSHLDMAYKRLHKVGATDSSGNLTEKGQFMASLQLNMNNASLVADGIKYGALEEATALAAMLEEYPNAFDKANGLLSNLKGTEQSDLIPLVNLLKNYGKTSESDRDQLVLNLGLRPDMMKDAYDLYTQIILDAGAIPPPLSTTEDLRKMGGGVGLDLAIHDSFADATTTGFKKSSLMVEGVGGAASIKVGKRSIFAKDKTLPSFISTSIRTIKESGVDKKIAELNHALSSEAQGIIYGQEHPRVAESSKPSSEKTPAQAVESEVKLPEEEKKPEETPIELKKPPLPWYKRWWGSIRGFISRLFG</sequence>
<evidence type="ECO:0000259" key="5">
    <source>
        <dbReference type="PROSITE" id="PS51194"/>
    </source>
</evidence>
<dbReference type="SMART" id="SM00487">
    <property type="entry name" value="DEXDc"/>
    <property type="match status" value="1"/>
</dbReference>
<feature type="domain" description="Helicase C-terminal" evidence="5">
    <location>
        <begin position="252"/>
        <end position="425"/>
    </location>
</feature>
<dbReference type="CDD" id="cd17917">
    <property type="entry name" value="DEXHc_RHA-like"/>
    <property type="match status" value="1"/>
</dbReference>
<evidence type="ECO:0000256" key="1">
    <source>
        <dbReference type="ARBA" id="ARBA00022741"/>
    </source>
</evidence>
<dbReference type="PANTHER" id="PTHR18934:SF267">
    <property type="entry name" value="ATP-DEPENDENT RNA HELICASE YLR419W-RELATED"/>
    <property type="match status" value="1"/>
</dbReference>
<feature type="domain" description="Helicase ATP-binding" evidence="4">
    <location>
        <begin position="49"/>
        <end position="225"/>
    </location>
</feature>
<keyword evidence="2" id="KW-0067">ATP-binding</keyword>
<dbReference type="Pfam" id="PF00271">
    <property type="entry name" value="Helicase_C"/>
    <property type="match status" value="1"/>
</dbReference>
<feature type="region of interest" description="Disordered" evidence="3">
    <location>
        <begin position="1"/>
        <end position="30"/>
    </location>
</feature>
<dbReference type="InterPro" id="IPR011545">
    <property type="entry name" value="DEAD/DEAH_box_helicase_dom"/>
</dbReference>
<dbReference type="EMBL" id="PFLF01000061">
    <property type="protein sequence ID" value="PIY68987.1"/>
    <property type="molecule type" value="Genomic_DNA"/>
</dbReference>
<evidence type="ECO:0000256" key="2">
    <source>
        <dbReference type="ARBA" id="ARBA00022840"/>
    </source>
</evidence>
<feature type="region of interest" description="Disordered" evidence="3">
    <location>
        <begin position="686"/>
        <end position="725"/>
    </location>
</feature>
<dbReference type="Gene3D" id="3.40.50.300">
    <property type="entry name" value="P-loop containing nucleotide triphosphate hydrolases"/>
    <property type="match status" value="2"/>
</dbReference>
<dbReference type="GO" id="GO:0004386">
    <property type="term" value="F:helicase activity"/>
    <property type="evidence" value="ECO:0007669"/>
    <property type="project" value="TreeGrafter"/>
</dbReference>
<dbReference type="AlphaFoldDB" id="A0A2M7QDI4"/>
<dbReference type="InterPro" id="IPR001650">
    <property type="entry name" value="Helicase_C-like"/>
</dbReference>
<evidence type="ECO:0000259" key="4">
    <source>
        <dbReference type="PROSITE" id="PS51192"/>
    </source>
</evidence>
<dbReference type="SUPFAM" id="SSF52540">
    <property type="entry name" value="P-loop containing nucleoside triphosphate hydrolases"/>
    <property type="match status" value="1"/>
</dbReference>
<keyword evidence="1" id="KW-0547">Nucleotide-binding</keyword>
<dbReference type="InterPro" id="IPR027417">
    <property type="entry name" value="P-loop_NTPase"/>
</dbReference>
<dbReference type="GO" id="GO:0003723">
    <property type="term" value="F:RNA binding"/>
    <property type="evidence" value="ECO:0007669"/>
    <property type="project" value="TreeGrafter"/>
</dbReference>
<dbReference type="SMART" id="SM00490">
    <property type="entry name" value="HELICc"/>
    <property type="match status" value="1"/>
</dbReference>
<organism evidence="6 7">
    <name type="scientific">Candidatus Roizmanbacteria bacterium CG_4_10_14_0_8_um_filter_39_9</name>
    <dbReference type="NCBI Taxonomy" id="1974829"/>
    <lineage>
        <taxon>Bacteria</taxon>
        <taxon>Candidatus Roizmaniibacteriota</taxon>
    </lineage>
</organism>
<reference evidence="7" key="1">
    <citation type="submission" date="2017-09" db="EMBL/GenBank/DDBJ databases">
        <title>Depth-based differentiation of microbial function through sediment-hosted aquifers and enrichment of novel symbionts in the deep terrestrial subsurface.</title>
        <authorList>
            <person name="Probst A.J."/>
            <person name="Ladd B."/>
            <person name="Jarett J.K."/>
            <person name="Geller-Mcgrath D.E."/>
            <person name="Sieber C.M.K."/>
            <person name="Emerson J.B."/>
            <person name="Anantharaman K."/>
            <person name="Thomas B.C."/>
            <person name="Malmstrom R."/>
            <person name="Stieglmeier M."/>
            <person name="Klingl A."/>
            <person name="Woyke T."/>
            <person name="Ryan C.M."/>
            <person name="Banfield J.F."/>
        </authorList>
    </citation>
    <scope>NUCLEOTIDE SEQUENCE [LARGE SCALE GENOMIC DNA]</scope>
</reference>
<evidence type="ECO:0000313" key="7">
    <source>
        <dbReference type="Proteomes" id="UP000230108"/>
    </source>
</evidence>
<proteinExistence type="predicted"/>
<evidence type="ECO:0000313" key="6">
    <source>
        <dbReference type="EMBL" id="PIY68987.1"/>
    </source>
</evidence>
<name>A0A2M7QDI4_9BACT</name>
<evidence type="ECO:0008006" key="8">
    <source>
        <dbReference type="Google" id="ProtNLM"/>
    </source>
</evidence>
<evidence type="ECO:0000256" key="3">
    <source>
        <dbReference type="SAM" id="MobiDB-lite"/>
    </source>
</evidence>
<dbReference type="GO" id="GO:0005524">
    <property type="term" value="F:ATP binding"/>
    <property type="evidence" value="ECO:0007669"/>
    <property type="project" value="UniProtKB-KW"/>
</dbReference>
<dbReference type="Gene3D" id="1.20.120.1080">
    <property type="match status" value="1"/>
</dbReference>
<dbReference type="PROSITE" id="PS51194">
    <property type="entry name" value="HELICASE_CTER"/>
    <property type="match status" value="1"/>
</dbReference>
<gene>
    <name evidence="6" type="ORF">COY90_03020</name>
</gene>
<dbReference type="PROSITE" id="PS51192">
    <property type="entry name" value="HELICASE_ATP_BIND_1"/>
    <property type="match status" value="1"/>
</dbReference>
<comment type="caution">
    <text evidence="6">The sequence shown here is derived from an EMBL/GenBank/DDBJ whole genome shotgun (WGS) entry which is preliminary data.</text>
</comment>
<accession>A0A2M7QDI4</accession>
<dbReference type="Proteomes" id="UP000230108">
    <property type="component" value="Unassembled WGS sequence"/>
</dbReference>
<feature type="compositionally biased region" description="Basic and acidic residues" evidence="3">
    <location>
        <begin position="706"/>
        <end position="725"/>
    </location>
</feature>
<dbReference type="Pfam" id="PF00270">
    <property type="entry name" value="DEAD"/>
    <property type="match status" value="1"/>
</dbReference>
<dbReference type="PANTHER" id="PTHR18934">
    <property type="entry name" value="ATP-DEPENDENT RNA HELICASE"/>
    <property type="match status" value="1"/>
</dbReference>
<protein>
    <recommendedName>
        <fullName evidence="8">Helicase ATP-binding domain-containing protein</fullName>
    </recommendedName>
</protein>